<keyword evidence="4" id="KW-0479">Metal-binding</keyword>
<sequence>MKDPISRARELIHADVIRFQNTLEETLKPQADYLTETEYETYRRGKKLRPIMLMLAARMVLPEGETDLPQKVIQAAVSLEMLHVATLIHDDIVDFAPTRRGLKTVYSERGTEMAVLVGDMQFIQAIRCFVEGINVQQDMYLVKMVLDVGFDICRGEMDEIMTDAHSDPVHLRERYYRTIDRKTATLFALACESGCMLAGGTRRQAFYLSRYGRRFGMAFQIMDDIFDLVRPEHLAGKSPGIDIEQGRLSLPILYALEEAGEDDMLRKILRKEPHTAEDLSQAIESVGLSSATMKAYSQARQCALEAVDFLMEFPVSVYRDALQEIASYVVDRDFMEPD</sequence>
<dbReference type="PROSITE" id="PS00723">
    <property type="entry name" value="POLYPRENYL_SYNTHASE_1"/>
    <property type="match status" value="1"/>
</dbReference>
<keyword evidence="5" id="KW-0460">Magnesium</keyword>
<evidence type="ECO:0000313" key="7">
    <source>
        <dbReference type="EMBL" id="UWZ85520.1"/>
    </source>
</evidence>
<dbReference type="PANTHER" id="PTHR12001">
    <property type="entry name" value="GERANYLGERANYL PYROPHOSPHATE SYNTHASE"/>
    <property type="match status" value="1"/>
</dbReference>
<dbReference type="GO" id="GO:0004659">
    <property type="term" value="F:prenyltransferase activity"/>
    <property type="evidence" value="ECO:0007669"/>
    <property type="project" value="InterPro"/>
</dbReference>
<dbReference type="CDD" id="cd00685">
    <property type="entry name" value="Trans_IPPS_HT"/>
    <property type="match status" value="1"/>
</dbReference>
<dbReference type="SUPFAM" id="SSF48576">
    <property type="entry name" value="Terpenoid synthases"/>
    <property type="match status" value="1"/>
</dbReference>
<dbReference type="GO" id="GO:0008299">
    <property type="term" value="P:isoprenoid biosynthetic process"/>
    <property type="evidence" value="ECO:0007669"/>
    <property type="project" value="InterPro"/>
</dbReference>
<evidence type="ECO:0000313" key="8">
    <source>
        <dbReference type="Proteomes" id="UP001059380"/>
    </source>
</evidence>
<organism evidence="7 8">
    <name type="scientific">Occallatibacter riparius</name>
    <dbReference type="NCBI Taxonomy" id="1002689"/>
    <lineage>
        <taxon>Bacteria</taxon>
        <taxon>Pseudomonadati</taxon>
        <taxon>Acidobacteriota</taxon>
        <taxon>Terriglobia</taxon>
        <taxon>Terriglobales</taxon>
        <taxon>Acidobacteriaceae</taxon>
        <taxon>Occallatibacter</taxon>
    </lineage>
</organism>
<dbReference type="SFLD" id="SFLDS00005">
    <property type="entry name" value="Isoprenoid_Synthase_Type_I"/>
    <property type="match status" value="1"/>
</dbReference>
<evidence type="ECO:0000256" key="6">
    <source>
        <dbReference type="RuleBase" id="RU004466"/>
    </source>
</evidence>
<dbReference type="PANTHER" id="PTHR12001:SF69">
    <property type="entry name" value="ALL TRANS-POLYPRENYL-DIPHOSPHATE SYNTHASE PDSS1"/>
    <property type="match status" value="1"/>
</dbReference>
<protein>
    <submittedName>
        <fullName evidence="7">Polyprenyl synthetase family protein</fullName>
    </submittedName>
</protein>
<dbReference type="EMBL" id="CP093313">
    <property type="protein sequence ID" value="UWZ85520.1"/>
    <property type="molecule type" value="Genomic_DNA"/>
</dbReference>
<comment type="similarity">
    <text evidence="2 6">Belongs to the FPP/GGPP synthase family.</text>
</comment>
<keyword evidence="3 6" id="KW-0808">Transferase</keyword>
<evidence type="ECO:0000256" key="2">
    <source>
        <dbReference type="ARBA" id="ARBA00006706"/>
    </source>
</evidence>
<dbReference type="InterPro" id="IPR033749">
    <property type="entry name" value="Polyprenyl_synt_CS"/>
</dbReference>
<reference evidence="7" key="1">
    <citation type="submission" date="2021-04" db="EMBL/GenBank/DDBJ databases">
        <title>Phylogenetic analysis of Acidobacteriaceae.</title>
        <authorList>
            <person name="Qiu L."/>
            <person name="Zhang Q."/>
        </authorList>
    </citation>
    <scope>NUCLEOTIDE SEQUENCE</scope>
    <source>
        <strain evidence="7">DSM 25168</strain>
    </source>
</reference>
<dbReference type="PROSITE" id="PS00444">
    <property type="entry name" value="POLYPRENYL_SYNTHASE_2"/>
    <property type="match status" value="1"/>
</dbReference>
<dbReference type="RefSeq" id="WP_260795074.1">
    <property type="nucleotide sequence ID" value="NZ_CP093313.1"/>
</dbReference>
<comment type="cofactor">
    <cofactor evidence="1">
        <name>Mg(2+)</name>
        <dbReference type="ChEBI" id="CHEBI:18420"/>
    </cofactor>
</comment>
<proteinExistence type="inferred from homology"/>
<dbReference type="InterPro" id="IPR008949">
    <property type="entry name" value="Isoprenoid_synthase_dom_sf"/>
</dbReference>
<dbReference type="AlphaFoldDB" id="A0A9J7BS80"/>
<dbReference type="KEGG" id="orp:MOP44_06155"/>
<evidence type="ECO:0000256" key="1">
    <source>
        <dbReference type="ARBA" id="ARBA00001946"/>
    </source>
</evidence>
<gene>
    <name evidence="7" type="ORF">MOP44_06155</name>
</gene>
<evidence type="ECO:0000256" key="5">
    <source>
        <dbReference type="ARBA" id="ARBA00022842"/>
    </source>
</evidence>
<dbReference type="InterPro" id="IPR000092">
    <property type="entry name" value="Polyprenyl_synt"/>
</dbReference>
<dbReference type="Pfam" id="PF00348">
    <property type="entry name" value="polyprenyl_synt"/>
    <property type="match status" value="1"/>
</dbReference>
<evidence type="ECO:0000256" key="3">
    <source>
        <dbReference type="ARBA" id="ARBA00022679"/>
    </source>
</evidence>
<evidence type="ECO:0000256" key="4">
    <source>
        <dbReference type="ARBA" id="ARBA00022723"/>
    </source>
</evidence>
<name>A0A9J7BS80_9BACT</name>
<dbReference type="Gene3D" id="1.10.600.10">
    <property type="entry name" value="Farnesyl Diphosphate Synthase"/>
    <property type="match status" value="1"/>
</dbReference>
<dbReference type="Proteomes" id="UP001059380">
    <property type="component" value="Chromosome"/>
</dbReference>
<dbReference type="GO" id="GO:0046872">
    <property type="term" value="F:metal ion binding"/>
    <property type="evidence" value="ECO:0007669"/>
    <property type="project" value="UniProtKB-KW"/>
</dbReference>
<keyword evidence="8" id="KW-1185">Reference proteome</keyword>
<accession>A0A9J7BS80</accession>